<dbReference type="InterPro" id="IPR036291">
    <property type="entry name" value="NAD(P)-bd_dom_sf"/>
</dbReference>
<sequence>MRILVAGAGGVVGLPLTRELIAQGHQVVGTSRNPDSRPELRDAGATVVRMDAFDLASVEHAVAEARPDAVIHQLTDLAGVDLEANAELRIVGTRNLVDAMHRYGVERIVTQSIAWLYADGEGLADETVPLREATGPGARTVEGVVAMEHTSTEIPNHVILRYGKLYGPGTWYSPDGEFGRAARDGVFAGNGIESFLHIADTVAPTAAALDWPAGIVNVVDDEPAGPAEWLPTFCRWVGAQEPTGLGPGHGRGASNAKARKLGWVPKHPSWRTGMSD</sequence>
<dbReference type="GO" id="GO:0004029">
    <property type="term" value="F:aldehyde dehydrogenase (NAD+) activity"/>
    <property type="evidence" value="ECO:0007669"/>
    <property type="project" value="TreeGrafter"/>
</dbReference>
<proteinExistence type="predicted"/>
<dbReference type="GO" id="GO:0005737">
    <property type="term" value="C:cytoplasm"/>
    <property type="evidence" value="ECO:0007669"/>
    <property type="project" value="TreeGrafter"/>
</dbReference>
<dbReference type="SUPFAM" id="SSF51735">
    <property type="entry name" value="NAD(P)-binding Rossmann-fold domains"/>
    <property type="match status" value="1"/>
</dbReference>
<dbReference type="PANTHER" id="PTHR48079">
    <property type="entry name" value="PROTEIN YEEZ"/>
    <property type="match status" value="1"/>
</dbReference>
<accession>A0A438BBJ1</accession>
<keyword evidence="3" id="KW-1185">Reference proteome</keyword>
<dbReference type="Gene3D" id="3.40.50.720">
    <property type="entry name" value="NAD(P)-binding Rossmann-like Domain"/>
    <property type="match status" value="1"/>
</dbReference>
<comment type="caution">
    <text evidence="2">The sequence shown here is derived from an EMBL/GenBank/DDBJ whole genome shotgun (WGS) entry which is preliminary data.</text>
</comment>
<feature type="domain" description="NAD-dependent epimerase/dehydratase" evidence="1">
    <location>
        <begin position="3"/>
        <end position="169"/>
    </location>
</feature>
<dbReference type="EMBL" id="RKLP01000008">
    <property type="protein sequence ID" value="RVW08408.1"/>
    <property type="molecule type" value="Genomic_DNA"/>
</dbReference>
<evidence type="ECO:0000313" key="2">
    <source>
        <dbReference type="EMBL" id="RVW08408.1"/>
    </source>
</evidence>
<organism evidence="2 3">
    <name type="scientific">Prescottella agglutinans</name>
    <dbReference type="NCBI Taxonomy" id="1644129"/>
    <lineage>
        <taxon>Bacteria</taxon>
        <taxon>Bacillati</taxon>
        <taxon>Actinomycetota</taxon>
        <taxon>Actinomycetes</taxon>
        <taxon>Mycobacteriales</taxon>
        <taxon>Nocardiaceae</taxon>
        <taxon>Prescottella</taxon>
    </lineage>
</organism>
<dbReference type="PANTHER" id="PTHR48079:SF6">
    <property type="entry name" value="NAD(P)-BINDING DOMAIN-CONTAINING PROTEIN-RELATED"/>
    <property type="match status" value="1"/>
</dbReference>
<dbReference type="AlphaFoldDB" id="A0A438BBJ1"/>
<dbReference type="InterPro" id="IPR001509">
    <property type="entry name" value="Epimerase_deHydtase"/>
</dbReference>
<gene>
    <name evidence="2" type="ORF">EGT67_15870</name>
</gene>
<dbReference type="Proteomes" id="UP000286208">
    <property type="component" value="Unassembled WGS sequence"/>
</dbReference>
<protein>
    <submittedName>
        <fullName evidence="2">NAD(P)-dependent oxidoreductase</fullName>
    </submittedName>
</protein>
<dbReference type="RefSeq" id="WP_127917057.1">
    <property type="nucleotide sequence ID" value="NZ_RKLP01000008.1"/>
</dbReference>
<reference evidence="2 3" key="1">
    <citation type="submission" date="2018-11" db="EMBL/GenBank/DDBJ databases">
        <title>Rhodococcus spongicola sp. nov. and Rhodococcus xishaensis sp. nov. from marine sponges.</title>
        <authorList>
            <person name="Li L."/>
            <person name="Lin H.W."/>
        </authorList>
    </citation>
    <scope>NUCLEOTIDE SEQUENCE [LARGE SCALE GENOMIC DNA]</scope>
    <source>
        <strain evidence="2 3">CCTCC AB2014297</strain>
    </source>
</reference>
<dbReference type="InterPro" id="IPR051783">
    <property type="entry name" value="NAD(P)-dependent_oxidoreduct"/>
</dbReference>
<dbReference type="OrthoDB" id="9787292at2"/>
<dbReference type="Pfam" id="PF01370">
    <property type="entry name" value="Epimerase"/>
    <property type="match status" value="1"/>
</dbReference>
<evidence type="ECO:0000259" key="1">
    <source>
        <dbReference type="Pfam" id="PF01370"/>
    </source>
</evidence>
<evidence type="ECO:0000313" key="3">
    <source>
        <dbReference type="Proteomes" id="UP000286208"/>
    </source>
</evidence>
<name>A0A438BBJ1_9NOCA</name>